<dbReference type="Proteomes" id="UP000234323">
    <property type="component" value="Unassembled WGS sequence"/>
</dbReference>
<organism evidence="2 3">
    <name type="scientific">Rhizophagus irregularis</name>
    <dbReference type="NCBI Taxonomy" id="588596"/>
    <lineage>
        <taxon>Eukaryota</taxon>
        <taxon>Fungi</taxon>
        <taxon>Fungi incertae sedis</taxon>
        <taxon>Mucoromycota</taxon>
        <taxon>Glomeromycotina</taxon>
        <taxon>Glomeromycetes</taxon>
        <taxon>Glomerales</taxon>
        <taxon>Glomeraceae</taxon>
        <taxon>Rhizophagus</taxon>
    </lineage>
</organism>
<dbReference type="AlphaFoldDB" id="A0A2I1H5F1"/>
<sequence>MDIQELSSSLIPIEFYNNTHDEPLNNFFNENMNTKDNLSDVSDDFISEENDGNLSLQKGQTFETFEEVEKYLKQYCEQKGFEYRKRRVEYDNDNIVRKRTYECTKAAQYQPRKDKDPEKYRQRSSGSIGCQWHLNVTCPKSTEVIKISTIVDEHNHPLNPNIKIYGVQFHRFSEEMKSDILEYLTAVPTMGAQTIYRLLIKKYPDIYIYRKNLYNAIQEVRRCKRIEEKDDAENMLQDLYNLQKEDPGWVIETRIIGNDFRLGSDFEYTPQDDAIENKYDYKKALLKDLMKNIPNSLLLKWYNDQAAQLSESEIHASPSIQLFNTSQSIPTHSNLNLEYSYPDIVRGGNIFTPELKENVTDRQKYAKACGLQKKAYNLSKQLGQESEYINLLNNFILSIEVNLSEMNDKENTDEFQRKISNPIYVKPRGRPPQKRYKSSLEQQCISHTNAELRTPLGNACQNVDYSLSDKFSESSGSNNSRQMKKCGRCKQYAMHNRRTCNVDLSNLQQN</sequence>
<feature type="domain" description="FAR1" evidence="1">
    <location>
        <begin position="71"/>
        <end position="160"/>
    </location>
</feature>
<evidence type="ECO:0000259" key="1">
    <source>
        <dbReference type="Pfam" id="PF03101"/>
    </source>
</evidence>
<gene>
    <name evidence="2" type="ORF">RhiirA4_447887</name>
</gene>
<evidence type="ECO:0000313" key="2">
    <source>
        <dbReference type="EMBL" id="PKY54108.1"/>
    </source>
</evidence>
<dbReference type="EMBL" id="LLXI01001533">
    <property type="protein sequence ID" value="PKY54108.1"/>
    <property type="molecule type" value="Genomic_DNA"/>
</dbReference>
<dbReference type="PANTHER" id="PTHR47718">
    <property type="entry name" value="OS01G0519700 PROTEIN"/>
    <property type="match status" value="1"/>
</dbReference>
<dbReference type="VEuPathDB" id="FungiDB:RhiirFUN_025581"/>
<reference evidence="2 3" key="1">
    <citation type="submission" date="2015-10" db="EMBL/GenBank/DDBJ databases">
        <title>Genome analyses suggest a sexual origin of heterokaryosis in a supposedly ancient asexual fungus.</title>
        <authorList>
            <person name="Ropars J."/>
            <person name="Sedzielewska K."/>
            <person name="Noel J."/>
            <person name="Charron P."/>
            <person name="Farinelli L."/>
            <person name="Marton T."/>
            <person name="Kruger M."/>
            <person name="Pelin A."/>
            <person name="Brachmann A."/>
            <person name="Corradi N."/>
        </authorList>
    </citation>
    <scope>NUCLEOTIDE SEQUENCE [LARGE SCALE GENOMIC DNA]</scope>
    <source>
        <strain evidence="2 3">A4</strain>
    </source>
</reference>
<dbReference type="Pfam" id="PF03101">
    <property type="entry name" value="FAR1"/>
    <property type="match status" value="1"/>
</dbReference>
<keyword evidence="3" id="KW-1185">Reference proteome</keyword>
<dbReference type="VEuPathDB" id="FungiDB:RhiirFUN_002909"/>
<name>A0A2I1H5F1_9GLOM</name>
<comment type="caution">
    <text evidence="2">The sequence shown here is derived from an EMBL/GenBank/DDBJ whole genome shotgun (WGS) entry which is preliminary data.</text>
</comment>
<dbReference type="InterPro" id="IPR004330">
    <property type="entry name" value="FAR1_DNA_bnd_dom"/>
</dbReference>
<protein>
    <recommendedName>
        <fullName evidence="1">FAR1 domain-containing protein</fullName>
    </recommendedName>
</protein>
<dbReference type="VEuPathDB" id="FungiDB:FUN_003632"/>
<dbReference type="VEuPathDB" id="FungiDB:RhiirA1_393982"/>
<proteinExistence type="predicted"/>
<evidence type="ECO:0000313" key="3">
    <source>
        <dbReference type="Proteomes" id="UP000234323"/>
    </source>
</evidence>
<accession>A0A2I1H5F1</accession>